<dbReference type="Gene3D" id="2.40.30.170">
    <property type="match status" value="1"/>
</dbReference>
<protein>
    <submittedName>
        <fullName evidence="7">Efflux RND transporter periplasmic adaptor subunit</fullName>
    </submittedName>
</protein>
<dbReference type="GO" id="GO:0005886">
    <property type="term" value="C:plasma membrane"/>
    <property type="evidence" value="ECO:0007669"/>
    <property type="project" value="TreeGrafter"/>
</dbReference>
<dbReference type="InterPro" id="IPR058625">
    <property type="entry name" value="MdtA-like_BSH"/>
</dbReference>
<dbReference type="RefSeq" id="WP_227308817.1">
    <property type="nucleotide sequence ID" value="NZ_JAESVA010000006.1"/>
</dbReference>
<evidence type="ECO:0000313" key="8">
    <source>
        <dbReference type="Proteomes" id="UP000721844"/>
    </source>
</evidence>
<dbReference type="Gene3D" id="2.40.420.20">
    <property type="match status" value="1"/>
</dbReference>
<comment type="subcellular location">
    <subcellularLocation>
        <location evidence="1">Cell envelope</location>
    </subcellularLocation>
</comment>
<dbReference type="Pfam" id="PF25967">
    <property type="entry name" value="RND-MFP_C"/>
    <property type="match status" value="1"/>
</dbReference>
<dbReference type="GO" id="GO:0022857">
    <property type="term" value="F:transmembrane transporter activity"/>
    <property type="evidence" value="ECO:0007669"/>
    <property type="project" value="InterPro"/>
</dbReference>
<dbReference type="EMBL" id="JAESVA010000006">
    <property type="protein sequence ID" value="MCB8882151.1"/>
    <property type="molecule type" value="Genomic_DNA"/>
</dbReference>
<evidence type="ECO:0000256" key="2">
    <source>
        <dbReference type="ARBA" id="ARBA00009477"/>
    </source>
</evidence>
<dbReference type="InterPro" id="IPR006143">
    <property type="entry name" value="RND_pump_MFP"/>
</dbReference>
<comment type="similarity">
    <text evidence="2">Belongs to the membrane fusion protein (MFP) (TC 8.A.1) family.</text>
</comment>
<dbReference type="Pfam" id="PF25876">
    <property type="entry name" value="HH_MFP_RND"/>
    <property type="match status" value="1"/>
</dbReference>
<dbReference type="Pfam" id="PF25944">
    <property type="entry name" value="Beta-barrel_RND"/>
    <property type="match status" value="1"/>
</dbReference>
<proteinExistence type="inferred from homology"/>
<reference evidence="7 8" key="1">
    <citation type="journal article" date="2021" name="Microorganisms">
        <title>Acidisoma silvae sp. nov. and Acidisomacellulosilytica sp. nov., Two Acidophilic Bacteria Isolated from Decaying Wood, Hydrolyzing Cellulose and Producing Poly-3-hydroxybutyrate.</title>
        <authorList>
            <person name="Mieszkin S."/>
            <person name="Pouder E."/>
            <person name="Uroz S."/>
            <person name="Simon-Colin C."/>
            <person name="Alain K."/>
        </authorList>
    </citation>
    <scope>NUCLEOTIDE SEQUENCE [LARGE SCALE GENOMIC DNA]</scope>
    <source>
        <strain evidence="7 8">HW T5.17</strain>
    </source>
</reference>
<dbReference type="InterPro" id="IPR058627">
    <property type="entry name" value="MdtA-like_C"/>
</dbReference>
<evidence type="ECO:0000313" key="7">
    <source>
        <dbReference type="EMBL" id="MCB8882151.1"/>
    </source>
</evidence>
<evidence type="ECO:0000256" key="1">
    <source>
        <dbReference type="ARBA" id="ARBA00004196"/>
    </source>
</evidence>
<comment type="caution">
    <text evidence="7">The sequence shown here is derived from an EMBL/GenBank/DDBJ whole genome shotgun (WGS) entry which is preliminary data.</text>
</comment>
<evidence type="ECO:0000259" key="3">
    <source>
        <dbReference type="Pfam" id="PF25876"/>
    </source>
</evidence>
<feature type="domain" description="Multidrug resistance protein MdtA-like C-terminal permuted SH3" evidence="6">
    <location>
        <begin position="333"/>
        <end position="391"/>
    </location>
</feature>
<dbReference type="GO" id="GO:0046677">
    <property type="term" value="P:response to antibiotic"/>
    <property type="evidence" value="ECO:0007669"/>
    <property type="project" value="TreeGrafter"/>
</dbReference>
<dbReference type="Pfam" id="PF25917">
    <property type="entry name" value="BSH_RND"/>
    <property type="match status" value="1"/>
</dbReference>
<feature type="domain" description="Multidrug resistance protein MdtA-like barrel-sandwich hybrid" evidence="4">
    <location>
        <begin position="90"/>
        <end position="222"/>
    </location>
</feature>
<dbReference type="InterPro" id="IPR058624">
    <property type="entry name" value="MdtA-like_HH"/>
</dbReference>
<dbReference type="PANTHER" id="PTHR30158">
    <property type="entry name" value="ACRA/E-RELATED COMPONENT OF DRUG EFFLUX TRANSPORTER"/>
    <property type="match status" value="1"/>
</dbReference>
<dbReference type="SUPFAM" id="SSF111369">
    <property type="entry name" value="HlyD-like secretion proteins"/>
    <property type="match status" value="1"/>
</dbReference>
<dbReference type="InterPro" id="IPR058626">
    <property type="entry name" value="MdtA-like_b-barrel"/>
</dbReference>
<feature type="domain" description="Multidrug resistance protein MdtA-like beta-barrel" evidence="5">
    <location>
        <begin position="242"/>
        <end position="327"/>
    </location>
</feature>
<dbReference type="PANTHER" id="PTHR30158:SF24">
    <property type="entry name" value="HLYD FAMILY SECRETION PROTEIN"/>
    <property type="match status" value="1"/>
</dbReference>
<name>A0A964E542_9PROT</name>
<evidence type="ECO:0000259" key="5">
    <source>
        <dbReference type="Pfam" id="PF25944"/>
    </source>
</evidence>
<sequence length="416" mass="44742">MTEAVRPKPDECRARSVAQARAKAPLRWAIAATLFGSATLAYCQAGGSFPLIRTASAQFASTLPSVVVSYPLQHDEDARIAFLGQFSAVNRVELRAQVGGVLSEIHFQDGQIVHQGDLLFVIDPTPYEINLAQAKAQLASAQAKYILAKQELYRAQTLKETTFGTAENVDERTADASLAEAAVEAATATIRDAAFDLQHCNIVAPFTGRIGAHQVSIGSLVAGSRFSTSPTTLLGILVSLDPIYFNFDMSEADYLRFETYRRAQGTKFEGRVMIRLSDETHFLHPGQLDFVNNEIDRSSGTIHARAALPNTDLSLTPGAFGRVRLTVSPPAPALLVPDASVLLDQDQHIVLTVADDGTVVPKTVEIGGMRGGLRMIDSGLTAQDRVIIDGIVRANPGMKVKADPGSIKYDAPDGQQ</sequence>
<feature type="domain" description="Multidrug resistance protein MdtA-like alpha-helical hairpin" evidence="3">
    <location>
        <begin position="130"/>
        <end position="198"/>
    </location>
</feature>
<keyword evidence="8" id="KW-1185">Reference proteome</keyword>
<dbReference type="NCBIfam" id="TIGR01730">
    <property type="entry name" value="RND_mfp"/>
    <property type="match status" value="1"/>
</dbReference>
<evidence type="ECO:0000259" key="4">
    <source>
        <dbReference type="Pfam" id="PF25917"/>
    </source>
</evidence>
<dbReference type="Proteomes" id="UP000721844">
    <property type="component" value="Unassembled WGS sequence"/>
</dbReference>
<organism evidence="7 8">
    <name type="scientific">Acidisoma cellulosilyticum</name>
    <dbReference type="NCBI Taxonomy" id="2802395"/>
    <lineage>
        <taxon>Bacteria</taxon>
        <taxon>Pseudomonadati</taxon>
        <taxon>Pseudomonadota</taxon>
        <taxon>Alphaproteobacteria</taxon>
        <taxon>Acetobacterales</taxon>
        <taxon>Acidocellaceae</taxon>
        <taxon>Acidisoma</taxon>
    </lineage>
</organism>
<accession>A0A964E542</accession>
<evidence type="ECO:0000259" key="6">
    <source>
        <dbReference type="Pfam" id="PF25967"/>
    </source>
</evidence>
<dbReference type="Gene3D" id="1.10.287.470">
    <property type="entry name" value="Helix hairpin bin"/>
    <property type="match status" value="1"/>
</dbReference>
<dbReference type="Gene3D" id="2.40.50.100">
    <property type="match status" value="1"/>
</dbReference>
<gene>
    <name evidence="7" type="ORF">ACELLULO517_18035</name>
</gene>
<dbReference type="AlphaFoldDB" id="A0A964E542"/>